<sequence length="306" mass="31008">VSGHPAPAAMPPSAAPPVQAGAGSADPAPGPEPVPGVKPAPEADASAQAKPPAVEEPPRAARSATEARPAETRIADTRTAETRTIEARQAEVRITAASGDWRNDGPAQPAAGAPASLATPSAPAALPHTTLRQIADAVATGAAALPDSASVRAGAVAAAWSAAAQAEGPVRLLTLQLRPAELGQVQVRMRLQDGRLEMTLRAEREETAELLRRDGGLLTALVREAGYQPDLVTVQSGRVPGDAPPQGGQSGAQAGGPSFTAGGQQQGGASPDQPARRTPDAPEEGGRRTMEQRDDAQSGDRGGLYL</sequence>
<gene>
    <name evidence="3" type="ORF">QR79_11730</name>
</gene>
<evidence type="ECO:0000259" key="2">
    <source>
        <dbReference type="Pfam" id="PF02120"/>
    </source>
</evidence>
<evidence type="ECO:0000313" key="3">
    <source>
        <dbReference type="EMBL" id="KMO24436.1"/>
    </source>
</evidence>
<organism evidence="3 4">
    <name type="scientific">Methylobacterium indicum</name>
    <dbReference type="NCBI Taxonomy" id="1775910"/>
    <lineage>
        <taxon>Bacteria</taxon>
        <taxon>Pseudomonadati</taxon>
        <taxon>Pseudomonadota</taxon>
        <taxon>Alphaproteobacteria</taxon>
        <taxon>Hyphomicrobiales</taxon>
        <taxon>Methylobacteriaceae</taxon>
        <taxon>Methylobacterium</taxon>
    </lineage>
</organism>
<dbReference type="RefSeq" id="WP_048461129.1">
    <property type="nucleotide sequence ID" value="NZ_JTHG01000085.1"/>
</dbReference>
<dbReference type="Gene3D" id="3.30.750.140">
    <property type="match status" value="1"/>
</dbReference>
<feature type="domain" description="Flagellar hook-length control protein-like C-terminal" evidence="2">
    <location>
        <begin position="163"/>
        <end position="238"/>
    </location>
</feature>
<keyword evidence="4" id="KW-1185">Reference proteome</keyword>
<feature type="compositionally biased region" description="Basic and acidic residues" evidence="1">
    <location>
        <begin position="274"/>
        <end position="298"/>
    </location>
</feature>
<feature type="compositionally biased region" description="Low complexity" evidence="1">
    <location>
        <begin position="105"/>
        <end position="123"/>
    </location>
</feature>
<feature type="region of interest" description="Disordered" evidence="1">
    <location>
        <begin position="1"/>
        <end position="123"/>
    </location>
</feature>
<dbReference type="Pfam" id="PF02120">
    <property type="entry name" value="Flg_hook"/>
    <property type="match status" value="1"/>
</dbReference>
<feature type="compositionally biased region" description="Basic and acidic residues" evidence="1">
    <location>
        <begin position="68"/>
        <end position="91"/>
    </location>
</feature>
<dbReference type="InterPro" id="IPR038610">
    <property type="entry name" value="FliK-like_C_sf"/>
</dbReference>
<name>A0ABR5HDL3_9HYPH</name>
<dbReference type="EMBL" id="JTHG01000085">
    <property type="protein sequence ID" value="KMO24436.1"/>
    <property type="molecule type" value="Genomic_DNA"/>
</dbReference>
<feature type="compositionally biased region" description="Pro residues" evidence="1">
    <location>
        <begin position="28"/>
        <end position="38"/>
    </location>
</feature>
<feature type="compositionally biased region" description="Low complexity" evidence="1">
    <location>
        <begin position="16"/>
        <end position="27"/>
    </location>
</feature>
<dbReference type="CDD" id="cd17470">
    <property type="entry name" value="T3SS_Flik_C"/>
    <property type="match status" value="1"/>
</dbReference>
<evidence type="ECO:0000313" key="4">
    <source>
        <dbReference type="Proteomes" id="UP000036471"/>
    </source>
</evidence>
<comment type="caution">
    <text evidence="3">The sequence shown here is derived from an EMBL/GenBank/DDBJ whole genome shotgun (WGS) entry which is preliminary data.</text>
</comment>
<proteinExistence type="predicted"/>
<reference evidence="3 4" key="1">
    <citation type="submission" date="2014-11" db="EMBL/GenBank/DDBJ databases">
        <title>Comparative genomics of Methylobacterium species.</title>
        <authorList>
            <person name="Chaudhry V."/>
            <person name="Patil P.B."/>
        </authorList>
    </citation>
    <scope>NUCLEOTIDE SEQUENCE [LARGE SCALE GENOMIC DNA]</scope>
    <source>
        <strain evidence="3 4">SE3.6</strain>
    </source>
</reference>
<evidence type="ECO:0000256" key="1">
    <source>
        <dbReference type="SAM" id="MobiDB-lite"/>
    </source>
</evidence>
<feature type="region of interest" description="Disordered" evidence="1">
    <location>
        <begin position="234"/>
        <end position="306"/>
    </location>
</feature>
<dbReference type="InterPro" id="IPR021136">
    <property type="entry name" value="Flagellar_hook_control-like_C"/>
</dbReference>
<feature type="non-terminal residue" evidence="3">
    <location>
        <position position="1"/>
    </location>
</feature>
<dbReference type="Proteomes" id="UP000036471">
    <property type="component" value="Unassembled WGS sequence"/>
</dbReference>
<protein>
    <recommendedName>
        <fullName evidence="2">Flagellar hook-length control protein-like C-terminal domain-containing protein</fullName>
    </recommendedName>
</protein>
<accession>A0ABR5HDL3</accession>